<keyword evidence="9" id="KW-0166">Nematocyst</keyword>
<dbReference type="PhylomeDB" id="A7RT14"/>
<dbReference type="AlphaFoldDB" id="A7RT14"/>
<dbReference type="MEROPS" id="I02.955"/>
<evidence type="ECO:0000256" key="7">
    <source>
        <dbReference type="ARBA" id="ARBA00022900"/>
    </source>
</evidence>
<evidence type="ECO:0000256" key="1">
    <source>
        <dbReference type="ARBA" id="ARBA00004532"/>
    </source>
</evidence>
<dbReference type="InterPro" id="IPR020901">
    <property type="entry name" value="Prtase_inh_Kunz-CS"/>
</dbReference>
<dbReference type="SUPFAM" id="SSF57362">
    <property type="entry name" value="BPTI-like"/>
    <property type="match status" value="1"/>
</dbReference>
<keyword evidence="6" id="KW-0646">Protease inhibitor</keyword>
<dbReference type="HOGENOM" id="CLU_164133_4_0_1"/>
<dbReference type="Gene3D" id="4.10.410.10">
    <property type="entry name" value="Pancreatic trypsin inhibitor Kunitz domain"/>
    <property type="match status" value="1"/>
</dbReference>
<dbReference type="PROSITE" id="PS00280">
    <property type="entry name" value="BPTI_KUNITZ_1"/>
    <property type="match status" value="1"/>
</dbReference>
<dbReference type="PROSITE" id="PS50279">
    <property type="entry name" value="BPTI_KUNITZ_2"/>
    <property type="match status" value="1"/>
</dbReference>
<evidence type="ECO:0000313" key="11">
    <source>
        <dbReference type="EMBL" id="EDO45374.1"/>
    </source>
</evidence>
<evidence type="ECO:0000256" key="8">
    <source>
        <dbReference type="ARBA" id="ARBA00023157"/>
    </source>
</evidence>
<gene>
    <name evidence="11" type="ORF">NEMVEDRAFT_v1g8692</name>
</gene>
<dbReference type="Proteomes" id="UP000001593">
    <property type="component" value="Unassembled WGS sequence"/>
</dbReference>
<evidence type="ECO:0000256" key="5">
    <source>
        <dbReference type="ARBA" id="ARBA00022656"/>
    </source>
</evidence>
<evidence type="ECO:0000256" key="9">
    <source>
        <dbReference type="ARBA" id="ARBA00023331"/>
    </source>
</evidence>
<dbReference type="InterPro" id="IPR050098">
    <property type="entry name" value="TFPI/VKTCI-like"/>
</dbReference>
<keyword evidence="7" id="KW-0722">Serine protease inhibitor</keyword>
<evidence type="ECO:0000259" key="10">
    <source>
        <dbReference type="PROSITE" id="PS50279"/>
    </source>
</evidence>
<feature type="domain" description="BPTI/Kunitz inhibitor" evidence="10">
    <location>
        <begin position="3"/>
        <end position="53"/>
    </location>
</feature>
<name>A7RT14_NEMVE</name>
<evidence type="ECO:0000256" key="6">
    <source>
        <dbReference type="ARBA" id="ARBA00022690"/>
    </source>
</evidence>
<keyword evidence="8" id="KW-1015">Disulfide bond</keyword>
<dbReference type="GO" id="GO:0004867">
    <property type="term" value="F:serine-type endopeptidase inhibitor activity"/>
    <property type="evidence" value="ECO:0000318"/>
    <property type="project" value="GO_Central"/>
</dbReference>
<evidence type="ECO:0000313" key="12">
    <source>
        <dbReference type="Proteomes" id="UP000001593"/>
    </source>
</evidence>
<dbReference type="GO" id="GO:0005615">
    <property type="term" value="C:extracellular space"/>
    <property type="evidence" value="ECO:0000318"/>
    <property type="project" value="GO_Central"/>
</dbReference>
<comment type="subcellular location">
    <subcellularLocation>
        <location evidence="1">Nematocyst</location>
    </subcellularLocation>
    <subcellularLocation>
        <location evidence="2">Secreted</location>
    </subcellularLocation>
</comment>
<dbReference type="GO" id="GO:0042151">
    <property type="term" value="C:nematocyst"/>
    <property type="evidence" value="ECO:0007669"/>
    <property type="project" value="UniProtKB-SubCell"/>
</dbReference>
<organism evidence="11 12">
    <name type="scientific">Nematostella vectensis</name>
    <name type="common">Starlet sea anemone</name>
    <dbReference type="NCBI Taxonomy" id="45351"/>
    <lineage>
        <taxon>Eukaryota</taxon>
        <taxon>Metazoa</taxon>
        <taxon>Cnidaria</taxon>
        <taxon>Anthozoa</taxon>
        <taxon>Hexacorallia</taxon>
        <taxon>Actiniaria</taxon>
        <taxon>Edwardsiidae</taxon>
        <taxon>Nematostella</taxon>
    </lineage>
</organism>
<protein>
    <recommendedName>
        <fullName evidence="10">BPTI/Kunitz inhibitor domain-containing protein</fullName>
    </recommendedName>
</protein>
<dbReference type="PANTHER" id="PTHR10083:SF217">
    <property type="entry name" value="BOOPHILIN-H2"/>
    <property type="match status" value="1"/>
</dbReference>
<comment type="similarity">
    <text evidence="3">Belongs to the venom Kunitz-type family. Sea anemone type 2 potassium channel toxin subfamily.</text>
</comment>
<sequence>NVCSLPLRPGRCRARMVMWFYNKRTGRCQTFNYGGCGGNGNRFRSRRQCQRRC</sequence>
<proteinExistence type="inferred from homology"/>
<dbReference type="InParanoid" id="A7RT14"/>
<reference evidence="11 12" key="1">
    <citation type="journal article" date="2007" name="Science">
        <title>Sea anemone genome reveals ancestral eumetazoan gene repertoire and genomic organization.</title>
        <authorList>
            <person name="Putnam N.H."/>
            <person name="Srivastava M."/>
            <person name="Hellsten U."/>
            <person name="Dirks B."/>
            <person name="Chapman J."/>
            <person name="Salamov A."/>
            <person name="Terry A."/>
            <person name="Shapiro H."/>
            <person name="Lindquist E."/>
            <person name="Kapitonov V.V."/>
            <person name="Jurka J."/>
            <person name="Genikhovich G."/>
            <person name="Grigoriev I.V."/>
            <person name="Lucas S.M."/>
            <person name="Steele R.E."/>
            <person name="Finnerty J.R."/>
            <person name="Technau U."/>
            <person name="Martindale M.Q."/>
            <person name="Rokhsar D.S."/>
        </authorList>
    </citation>
    <scope>NUCLEOTIDE SEQUENCE [LARGE SCALE GENOMIC DNA]</scope>
    <source>
        <strain evidence="12">CH2 X CH6</strain>
    </source>
</reference>
<feature type="non-terminal residue" evidence="11">
    <location>
        <position position="1"/>
    </location>
</feature>
<keyword evidence="5" id="KW-0800">Toxin</keyword>
<dbReference type="SMART" id="SM00131">
    <property type="entry name" value="KU"/>
    <property type="match status" value="1"/>
</dbReference>
<dbReference type="OMA" id="MVSGRCF"/>
<dbReference type="EMBL" id="DS469536">
    <property type="protein sequence ID" value="EDO45374.1"/>
    <property type="molecule type" value="Genomic_DNA"/>
</dbReference>
<keyword evidence="4" id="KW-0964">Secreted</keyword>
<keyword evidence="12" id="KW-1185">Reference proteome</keyword>
<dbReference type="PANTHER" id="PTHR10083">
    <property type="entry name" value="KUNITZ-TYPE PROTEASE INHIBITOR-RELATED"/>
    <property type="match status" value="1"/>
</dbReference>
<dbReference type="InterPro" id="IPR002223">
    <property type="entry name" value="Kunitz_BPTI"/>
</dbReference>
<dbReference type="PRINTS" id="PR00759">
    <property type="entry name" value="BASICPTASE"/>
</dbReference>
<dbReference type="Pfam" id="PF00014">
    <property type="entry name" value="Kunitz_BPTI"/>
    <property type="match status" value="1"/>
</dbReference>
<evidence type="ECO:0000256" key="2">
    <source>
        <dbReference type="ARBA" id="ARBA00004613"/>
    </source>
</evidence>
<accession>A7RT14</accession>
<evidence type="ECO:0000256" key="3">
    <source>
        <dbReference type="ARBA" id="ARBA00007226"/>
    </source>
</evidence>
<evidence type="ECO:0000256" key="4">
    <source>
        <dbReference type="ARBA" id="ARBA00022525"/>
    </source>
</evidence>
<dbReference type="InterPro" id="IPR036880">
    <property type="entry name" value="Kunitz_BPTI_sf"/>
</dbReference>
<dbReference type="eggNOG" id="KOG3544">
    <property type="taxonomic scope" value="Eukaryota"/>
</dbReference>
<dbReference type="FunFam" id="4.10.410.10:FF:000020">
    <property type="entry name" value="Collagen, type VI, alpha 3"/>
    <property type="match status" value="1"/>
</dbReference>
<feature type="non-terminal residue" evidence="11">
    <location>
        <position position="53"/>
    </location>
</feature>